<evidence type="ECO:0000256" key="1">
    <source>
        <dbReference type="SAM" id="MobiDB-lite"/>
    </source>
</evidence>
<dbReference type="AlphaFoldDB" id="A0AB38UNQ3"/>
<evidence type="ECO:0000313" key="3">
    <source>
        <dbReference type="Proteomes" id="UP000279331"/>
    </source>
</evidence>
<organism evidence="2 3">
    <name type="scientific">Mycobacterium persicum</name>
    <dbReference type="NCBI Taxonomy" id="1487726"/>
    <lineage>
        <taxon>Bacteria</taxon>
        <taxon>Bacillati</taxon>
        <taxon>Actinomycetota</taxon>
        <taxon>Actinomycetes</taxon>
        <taxon>Mycobacteriales</taxon>
        <taxon>Mycobacteriaceae</taxon>
        <taxon>Mycobacterium</taxon>
    </lineage>
</organism>
<proteinExistence type="predicted"/>
<feature type="region of interest" description="Disordered" evidence="1">
    <location>
        <begin position="25"/>
        <end position="64"/>
    </location>
</feature>
<gene>
    <name evidence="2" type="ORF">LAUMK42_01090</name>
</gene>
<protein>
    <submittedName>
        <fullName evidence="2">Uncharacterized protein</fullName>
    </submittedName>
</protein>
<dbReference type="EMBL" id="UPHL01000026">
    <property type="protein sequence ID" value="VAZ82283.1"/>
    <property type="molecule type" value="Genomic_DNA"/>
</dbReference>
<name>A0AB38UNQ3_9MYCO</name>
<reference evidence="2 3" key="1">
    <citation type="submission" date="2018-09" db="EMBL/GenBank/DDBJ databases">
        <authorList>
            <person name="Tagini F."/>
        </authorList>
    </citation>
    <scope>NUCLEOTIDE SEQUENCE [LARGE SCALE GENOMIC DNA]</scope>
    <source>
        <strain evidence="2 3">MK42</strain>
    </source>
</reference>
<dbReference type="Proteomes" id="UP000279331">
    <property type="component" value="Unassembled WGS sequence"/>
</dbReference>
<accession>A0AB38UNQ3</accession>
<sequence>MISRPRLSTPELAIPVLKKPELKPLSIPLGKGPMTSVTPVLKKPEVTPATSDPPEAELKKPEIP</sequence>
<evidence type="ECO:0000313" key="2">
    <source>
        <dbReference type="EMBL" id="VAZ82283.1"/>
    </source>
</evidence>
<comment type="caution">
    <text evidence="2">The sequence shown here is derived from an EMBL/GenBank/DDBJ whole genome shotgun (WGS) entry which is preliminary data.</text>
</comment>